<comment type="catalytic activity">
    <reaction evidence="3">
        <text>dTTP + H2O = dTMP + diphosphate + H(+)</text>
        <dbReference type="Rhea" id="RHEA:28534"/>
        <dbReference type="ChEBI" id="CHEBI:15377"/>
        <dbReference type="ChEBI" id="CHEBI:15378"/>
        <dbReference type="ChEBI" id="CHEBI:33019"/>
        <dbReference type="ChEBI" id="CHEBI:37568"/>
        <dbReference type="ChEBI" id="CHEBI:63528"/>
        <dbReference type="EC" id="3.6.1.9"/>
    </reaction>
</comment>
<evidence type="ECO:0000313" key="7">
    <source>
        <dbReference type="Proteomes" id="UP000449193"/>
    </source>
</evidence>
<dbReference type="PIRSF" id="PIRSF006305">
    <property type="entry name" value="Maf"/>
    <property type="match status" value="1"/>
</dbReference>
<proteinExistence type="inferred from homology"/>
<dbReference type="GO" id="GO:0005737">
    <property type="term" value="C:cytoplasm"/>
    <property type="evidence" value="ECO:0007669"/>
    <property type="project" value="UniProtKB-SubCell"/>
</dbReference>
<comment type="cofactor">
    <cofactor evidence="1 3">
        <name>a divalent metal cation</name>
        <dbReference type="ChEBI" id="CHEBI:60240"/>
    </cofactor>
</comment>
<dbReference type="Proteomes" id="UP000449193">
    <property type="component" value="Unassembled WGS sequence"/>
</dbReference>
<comment type="catalytic activity">
    <reaction evidence="3">
        <text>UTP + H2O = UMP + diphosphate + H(+)</text>
        <dbReference type="Rhea" id="RHEA:29395"/>
        <dbReference type="ChEBI" id="CHEBI:15377"/>
        <dbReference type="ChEBI" id="CHEBI:15378"/>
        <dbReference type="ChEBI" id="CHEBI:33019"/>
        <dbReference type="ChEBI" id="CHEBI:46398"/>
        <dbReference type="ChEBI" id="CHEBI:57865"/>
        <dbReference type="EC" id="3.6.1.9"/>
    </reaction>
</comment>
<organism evidence="4 6">
    <name type="scientific">Ruthenibacterium lactatiformans</name>
    <dbReference type="NCBI Taxonomy" id="1550024"/>
    <lineage>
        <taxon>Bacteria</taxon>
        <taxon>Bacillati</taxon>
        <taxon>Bacillota</taxon>
        <taxon>Clostridia</taxon>
        <taxon>Eubacteriales</taxon>
        <taxon>Oscillospiraceae</taxon>
        <taxon>Ruthenibacterium</taxon>
    </lineage>
</organism>
<dbReference type="Pfam" id="PF02545">
    <property type="entry name" value="Maf"/>
    <property type="match status" value="1"/>
</dbReference>
<feature type="site" description="Important for substrate specificity" evidence="3">
    <location>
        <position position="11"/>
    </location>
</feature>
<accession>A0A0D8J1M9</accession>
<dbReference type="EMBL" id="WMZR01000006">
    <property type="protein sequence ID" value="MTS51069.1"/>
    <property type="molecule type" value="Genomic_DNA"/>
</dbReference>
<evidence type="ECO:0000256" key="2">
    <source>
        <dbReference type="ARBA" id="ARBA00022801"/>
    </source>
</evidence>
<evidence type="ECO:0000256" key="3">
    <source>
        <dbReference type="HAMAP-Rule" id="MF_00528"/>
    </source>
</evidence>
<dbReference type="RefSeq" id="WP_009321922.1">
    <property type="nucleotide sequence ID" value="NZ_CAOJUJ010000013.1"/>
</dbReference>
<feature type="site" description="Important for substrate specificity" evidence="3">
    <location>
        <position position="151"/>
    </location>
</feature>
<dbReference type="SUPFAM" id="SSF52972">
    <property type="entry name" value="ITPase-like"/>
    <property type="match status" value="1"/>
</dbReference>
<dbReference type="PATRIC" id="fig|1550024.3.peg.747"/>
<dbReference type="CDD" id="cd00555">
    <property type="entry name" value="Maf"/>
    <property type="match status" value="1"/>
</dbReference>
<dbReference type="EMBL" id="JXXK01000003">
    <property type="protein sequence ID" value="KJF40875.1"/>
    <property type="molecule type" value="Genomic_DNA"/>
</dbReference>
<comment type="subcellular location">
    <subcellularLocation>
        <location evidence="3">Cytoplasm</location>
    </subcellularLocation>
</comment>
<evidence type="ECO:0000313" key="5">
    <source>
        <dbReference type="EMBL" id="MTS51069.1"/>
    </source>
</evidence>
<dbReference type="Proteomes" id="UP000032483">
    <property type="component" value="Unassembled WGS sequence"/>
</dbReference>
<dbReference type="PANTHER" id="PTHR43213:SF5">
    <property type="entry name" value="BIFUNCTIONAL DTTP_UTP PYROPHOSPHATASE_METHYLTRANSFERASE PROTEIN-RELATED"/>
    <property type="match status" value="1"/>
</dbReference>
<name>A0A0D8J1M9_9FIRM</name>
<dbReference type="HAMAP" id="MF_00528">
    <property type="entry name" value="Maf"/>
    <property type="match status" value="1"/>
</dbReference>
<feature type="active site" description="Proton acceptor" evidence="3">
    <location>
        <position position="68"/>
    </location>
</feature>
<dbReference type="EC" id="3.6.1.9" evidence="3"/>
<reference evidence="4" key="1">
    <citation type="submission" date="2015-02" db="EMBL/GenBank/DDBJ databases">
        <title>A novel member of the family Ruminococcaceae isolated from human feces.</title>
        <authorList>
            <person name="Shkoporov A.N."/>
            <person name="Chaplin A.V."/>
            <person name="Motuzova O.V."/>
            <person name="Kafarskaia L.I."/>
            <person name="Khokhlova E.V."/>
            <person name="Efimov B.A."/>
        </authorList>
    </citation>
    <scope>NUCLEOTIDE SEQUENCE [LARGE SCALE GENOMIC DNA]</scope>
    <source>
        <strain evidence="4">585-1</strain>
    </source>
</reference>
<feature type="site" description="Important for substrate specificity" evidence="3">
    <location>
        <position position="69"/>
    </location>
</feature>
<keyword evidence="2 3" id="KW-0378">Hydrolase</keyword>
<comment type="caution">
    <text evidence="4">The sequence shown here is derived from an EMBL/GenBank/DDBJ whole genome shotgun (WGS) entry which is preliminary data.</text>
</comment>
<comment type="caution">
    <text evidence="3">Lacks conserved residue(s) required for the propagation of feature annotation.</text>
</comment>
<dbReference type="InterPro" id="IPR029001">
    <property type="entry name" value="ITPase-like_fam"/>
</dbReference>
<evidence type="ECO:0000313" key="6">
    <source>
        <dbReference type="Proteomes" id="UP000032483"/>
    </source>
</evidence>
<protein>
    <recommendedName>
        <fullName evidence="3">dTTP/UTP pyrophosphatase</fullName>
        <shortName evidence="3">dTTPase/UTPase</shortName>
        <ecNumber evidence="3">3.6.1.9</ecNumber>
    </recommendedName>
    <alternativeName>
        <fullName evidence="3">Nucleoside triphosphate pyrophosphatase</fullName>
    </alternativeName>
    <alternativeName>
        <fullName evidence="3">Nucleotide pyrophosphatase</fullName>
        <shortName evidence="3">Nucleotide PPase</shortName>
    </alternativeName>
</protein>
<keyword evidence="6" id="KW-1185">Reference proteome</keyword>
<comment type="similarity">
    <text evidence="3">Belongs to the Maf family. YhdE subfamily.</text>
</comment>
<sequence>MGIILASSSPRRRELMALITPDYTVRTSDVDERAIRAETPALLAQKLAAAKCRAVAESCPEDVVIGCDTVVDVDGAVFGKPADRDDARRMIRVLAGRGHLVHTGVCIAAQGRELCFAATTKVVFGALSDAEIEAYIATDDPYDKAGAYGVQNGAAKFVAGIEGCYFNVMGFPVSRVYNALKELDVL</sequence>
<dbReference type="GO" id="GO:0047429">
    <property type="term" value="F:nucleoside triphosphate diphosphatase activity"/>
    <property type="evidence" value="ECO:0007669"/>
    <property type="project" value="UniProtKB-EC"/>
</dbReference>
<comment type="function">
    <text evidence="3">Nucleoside triphosphate pyrophosphatase that hydrolyzes dTTP and UTP. May have a dual role in cell division arrest and in preventing the incorporation of modified nucleotides into cellular nucleic acids.</text>
</comment>
<dbReference type="AlphaFoldDB" id="A0A0D8J1M9"/>
<reference evidence="5 7" key="2">
    <citation type="journal article" date="2019" name="Nat. Med.">
        <title>A library of human gut bacterial isolates paired with longitudinal multiomics data enables mechanistic microbiome research.</title>
        <authorList>
            <person name="Poyet M."/>
            <person name="Groussin M."/>
            <person name="Gibbons S.M."/>
            <person name="Avila-Pacheco J."/>
            <person name="Jiang X."/>
            <person name="Kearney S.M."/>
            <person name="Perrotta A.R."/>
            <person name="Berdy B."/>
            <person name="Zhao S."/>
            <person name="Lieberman T.D."/>
            <person name="Swanson P.K."/>
            <person name="Smith M."/>
            <person name="Roesemann S."/>
            <person name="Alexander J.E."/>
            <person name="Rich S.A."/>
            <person name="Livny J."/>
            <person name="Vlamakis H."/>
            <person name="Clish C."/>
            <person name="Bullock K."/>
            <person name="Deik A."/>
            <person name="Scott J."/>
            <person name="Pierce K.A."/>
            <person name="Xavier R.J."/>
            <person name="Alm E.J."/>
        </authorList>
    </citation>
    <scope>NUCLEOTIDE SEQUENCE [LARGE SCALE GENOMIC DNA]</scope>
    <source>
        <strain evidence="5 7">BIOML-A7</strain>
    </source>
</reference>
<dbReference type="Gene3D" id="3.90.950.10">
    <property type="match status" value="1"/>
</dbReference>
<evidence type="ECO:0000256" key="1">
    <source>
        <dbReference type="ARBA" id="ARBA00001968"/>
    </source>
</evidence>
<keyword evidence="3" id="KW-0963">Cytoplasm</keyword>
<dbReference type="GO" id="GO:0009117">
    <property type="term" value="P:nucleotide metabolic process"/>
    <property type="evidence" value="ECO:0007669"/>
    <property type="project" value="UniProtKB-KW"/>
</dbReference>
<gene>
    <name evidence="5" type="primary">maf</name>
    <name evidence="5" type="ORF">GMD52_05910</name>
    <name evidence="4" type="ORF">TQ39_03335</name>
</gene>
<dbReference type="GeneID" id="42855668"/>
<dbReference type="NCBIfam" id="TIGR00172">
    <property type="entry name" value="maf"/>
    <property type="match status" value="1"/>
</dbReference>
<dbReference type="PANTHER" id="PTHR43213">
    <property type="entry name" value="BIFUNCTIONAL DTTP/UTP PYROPHOSPHATASE/METHYLTRANSFERASE PROTEIN-RELATED"/>
    <property type="match status" value="1"/>
</dbReference>
<dbReference type="InterPro" id="IPR003697">
    <property type="entry name" value="Maf-like"/>
</dbReference>
<evidence type="ECO:0000313" key="4">
    <source>
        <dbReference type="EMBL" id="KJF40875.1"/>
    </source>
</evidence>
<keyword evidence="3" id="KW-0546">Nucleotide metabolism</keyword>